<feature type="domain" description="RlpA-like protein double-psi beta-barrel" evidence="7">
    <location>
        <begin position="95"/>
        <end position="180"/>
    </location>
</feature>
<dbReference type="RefSeq" id="WP_371434720.1">
    <property type="nucleotide sequence ID" value="NZ_JBHSRS010000001.1"/>
</dbReference>
<dbReference type="InterPro" id="IPR034718">
    <property type="entry name" value="RlpA"/>
</dbReference>
<reference evidence="9" key="1">
    <citation type="journal article" date="2019" name="Int. J. Syst. Evol. Microbiol.">
        <title>The Global Catalogue of Microorganisms (GCM) 10K type strain sequencing project: providing services to taxonomists for standard genome sequencing and annotation.</title>
        <authorList>
            <consortium name="The Broad Institute Genomics Platform"/>
            <consortium name="The Broad Institute Genome Sequencing Center for Infectious Disease"/>
            <person name="Wu L."/>
            <person name="Ma J."/>
        </authorList>
    </citation>
    <scope>NUCLEOTIDE SEQUENCE [LARGE SCALE GENOMIC DNA]</scope>
    <source>
        <strain evidence="9">CCUG 39402</strain>
    </source>
</reference>
<accession>A0ABW1TQ01</accession>
<dbReference type="PANTHER" id="PTHR34183:SF1">
    <property type="entry name" value="ENDOLYTIC PEPTIDOGLYCAN TRANSGLYCOSYLASE RLPA"/>
    <property type="match status" value="1"/>
</dbReference>
<evidence type="ECO:0000256" key="4">
    <source>
        <dbReference type="RuleBase" id="RU003495"/>
    </source>
</evidence>
<keyword evidence="3" id="KW-1003">Cell membrane</keyword>
<evidence type="ECO:0000256" key="2">
    <source>
        <dbReference type="ARBA" id="ARBA00023316"/>
    </source>
</evidence>
<dbReference type="Gene3D" id="2.40.40.10">
    <property type="entry name" value="RlpA-like domain"/>
    <property type="match status" value="1"/>
</dbReference>
<keyword evidence="3" id="KW-0472">Membrane</keyword>
<comment type="subcellular location">
    <subcellularLocation>
        <location evidence="3">Cell membrane</location>
        <topology evidence="3">Lipid-anchor</topology>
    </subcellularLocation>
</comment>
<comment type="function">
    <text evidence="3">Lytic transglycosylase with a strong preference for naked glycan strands that lack stem peptides.</text>
</comment>
<dbReference type="EC" id="4.2.2.-" evidence="3"/>
<organism evidence="8 9">
    <name type="scientific">Polaromonas aquatica</name>
    <dbReference type="NCBI Taxonomy" id="332657"/>
    <lineage>
        <taxon>Bacteria</taxon>
        <taxon>Pseudomonadati</taxon>
        <taxon>Pseudomonadota</taxon>
        <taxon>Betaproteobacteria</taxon>
        <taxon>Burkholderiales</taxon>
        <taxon>Comamonadaceae</taxon>
        <taxon>Polaromonas</taxon>
    </lineage>
</organism>
<dbReference type="EMBL" id="JBHSRS010000001">
    <property type="protein sequence ID" value="MFC6279686.1"/>
    <property type="molecule type" value="Genomic_DNA"/>
</dbReference>
<sequence>MMMKQGVIRRASSLVLGLALLAWLAACTTAPPSPETPATGPAASRAPAKAPAKPVAKSAASTGAAEAASMPEADSPDDFPRPALLAGEPAREFERGGASWYGPGFHGKRTASGERYDMHAFTAAHRTLPFGTMVRVHSLVNGRDVDVRITDRGPFSRNRVIDVSRAAAEELGMLGLGFKEVVLLVPESTPEVVESLPSPPVKKARRARPSPKPKTKAR</sequence>
<gene>
    <name evidence="3" type="primary">rlpA</name>
    <name evidence="8" type="ORF">ACFQND_00340</name>
</gene>
<dbReference type="InterPro" id="IPR009009">
    <property type="entry name" value="RlpA-like_DPBB"/>
</dbReference>
<name>A0ABW1TQ01_9BURK</name>
<dbReference type="CDD" id="cd22268">
    <property type="entry name" value="DPBB_RlpA-like"/>
    <property type="match status" value="1"/>
</dbReference>
<comment type="similarity">
    <text evidence="3 4">Belongs to the RlpA family.</text>
</comment>
<keyword evidence="3" id="KW-0564">Palmitate</keyword>
<evidence type="ECO:0000259" key="7">
    <source>
        <dbReference type="Pfam" id="PF03330"/>
    </source>
</evidence>
<dbReference type="PROSITE" id="PS51257">
    <property type="entry name" value="PROKAR_LIPOPROTEIN"/>
    <property type="match status" value="1"/>
</dbReference>
<dbReference type="HAMAP" id="MF_02071">
    <property type="entry name" value="RlpA"/>
    <property type="match status" value="1"/>
</dbReference>
<dbReference type="Proteomes" id="UP001596270">
    <property type="component" value="Unassembled WGS sequence"/>
</dbReference>
<evidence type="ECO:0000313" key="8">
    <source>
        <dbReference type="EMBL" id="MFC6279686.1"/>
    </source>
</evidence>
<evidence type="ECO:0000256" key="6">
    <source>
        <dbReference type="SAM" id="SignalP"/>
    </source>
</evidence>
<dbReference type="NCBIfam" id="TIGR00413">
    <property type="entry name" value="rlpA"/>
    <property type="match status" value="1"/>
</dbReference>
<dbReference type="SUPFAM" id="SSF50685">
    <property type="entry name" value="Barwin-like endoglucanases"/>
    <property type="match status" value="1"/>
</dbReference>
<feature type="compositionally biased region" description="Low complexity" evidence="5">
    <location>
        <begin position="31"/>
        <end position="69"/>
    </location>
</feature>
<proteinExistence type="inferred from homology"/>
<dbReference type="Pfam" id="PF03330">
    <property type="entry name" value="DPBB_1"/>
    <property type="match status" value="1"/>
</dbReference>
<dbReference type="InterPro" id="IPR012997">
    <property type="entry name" value="RplA"/>
</dbReference>
<dbReference type="PANTHER" id="PTHR34183">
    <property type="entry name" value="ENDOLYTIC PEPTIDOGLYCAN TRANSGLYCOSYLASE RLPA"/>
    <property type="match status" value="1"/>
</dbReference>
<keyword evidence="6" id="KW-0732">Signal</keyword>
<keyword evidence="1 3" id="KW-0456">Lyase</keyword>
<evidence type="ECO:0000256" key="1">
    <source>
        <dbReference type="ARBA" id="ARBA00023239"/>
    </source>
</evidence>
<evidence type="ECO:0000313" key="9">
    <source>
        <dbReference type="Proteomes" id="UP001596270"/>
    </source>
</evidence>
<feature type="signal peptide" evidence="6">
    <location>
        <begin position="1"/>
        <end position="25"/>
    </location>
</feature>
<keyword evidence="2 3" id="KW-0961">Cell wall biogenesis/degradation</keyword>
<feature type="region of interest" description="Disordered" evidence="5">
    <location>
        <begin position="189"/>
        <end position="218"/>
    </location>
</feature>
<feature type="chain" id="PRO_5047107874" description="Endolytic peptidoglycan transglycosylase RlpA" evidence="6">
    <location>
        <begin position="26"/>
        <end position="218"/>
    </location>
</feature>
<evidence type="ECO:0000256" key="5">
    <source>
        <dbReference type="SAM" id="MobiDB-lite"/>
    </source>
</evidence>
<protein>
    <recommendedName>
        <fullName evidence="3">Endolytic peptidoglycan transglycosylase RlpA</fullName>
        <ecNumber evidence="3">4.2.2.-</ecNumber>
    </recommendedName>
</protein>
<comment type="caution">
    <text evidence="8">The sequence shown here is derived from an EMBL/GenBank/DDBJ whole genome shotgun (WGS) entry which is preliminary data.</text>
</comment>
<evidence type="ECO:0000256" key="3">
    <source>
        <dbReference type="HAMAP-Rule" id="MF_02071"/>
    </source>
</evidence>
<feature type="region of interest" description="Disordered" evidence="5">
    <location>
        <begin position="31"/>
        <end position="84"/>
    </location>
</feature>
<dbReference type="InterPro" id="IPR036908">
    <property type="entry name" value="RlpA-like_sf"/>
</dbReference>
<keyword evidence="3" id="KW-0449">Lipoprotein</keyword>
<keyword evidence="9" id="KW-1185">Reference proteome</keyword>
<feature type="compositionally biased region" description="Basic residues" evidence="5">
    <location>
        <begin position="202"/>
        <end position="218"/>
    </location>
</feature>